<dbReference type="GO" id="GO:0005886">
    <property type="term" value="C:plasma membrane"/>
    <property type="evidence" value="ECO:0007669"/>
    <property type="project" value="UniProtKB-SubCell"/>
</dbReference>
<keyword evidence="2" id="KW-0813">Transport</keyword>
<evidence type="ECO:0000256" key="3">
    <source>
        <dbReference type="SAM" id="Phobius"/>
    </source>
</evidence>
<dbReference type="PANTHER" id="PTHR34295">
    <property type="entry name" value="BIOTIN TRANSPORTER BIOY"/>
    <property type="match status" value="1"/>
</dbReference>
<reference evidence="4 5" key="1">
    <citation type="submission" date="2020-02" db="EMBL/GenBank/DDBJ databases">
        <title>Rhodobacter algicola sp. nov., isolated from microalga culture.</title>
        <authorList>
            <person name="Park C.-Y."/>
        </authorList>
    </citation>
    <scope>NUCLEOTIDE SEQUENCE [LARGE SCALE GENOMIC DNA]</scope>
    <source>
        <strain evidence="4 5">ETT8</strain>
    </source>
</reference>
<dbReference type="EMBL" id="JAAIKE010000014">
    <property type="protein sequence ID" value="NEX48622.1"/>
    <property type="molecule type" value="Genomic_DNA"/>
</dbReference>
<protein>
    <recommendedName>
        <fullName evidence="2">Biotin transporter</fullName>
    </recommendedName>
</protein>
<dbReference type="AlphaFoldDB" id="A0A6B3RZQ4"/>
<dbReference type="Proteomes" id="UP000481421">
    <property type="component" value="Unassembled WGS sequence"/>
</dbReference>
<keyword evidence="2" id="KW-1003">Cell membrane</keyword>
<evidence type="ECO:0000313" key="4">
    <source>
        <dbReference type="EMBL" id="NEX48622.1"/>
    </source>
</evidence>
<comment type="subcellular location">
    <subcellularLocation>
        <location evidence="2">Cell membrane</location>
        <topology evidence="2">Multi-pass membrane protein</topology>
    </subcellularLocation>
</comment>
<feature type="transmembrane region" description="Helical" evidence="3">
    <location>
        <begin position="6"/>
        <end position="25"/>
    </location>
</feature>
<feature type="transmembrane region" description="Helical" evidence="3">
    <location>
        <begin position="75"/>
        <end position="100"/>
    </location>
</feature>
<keyword evidence="3" id="KW-0812">Transmembrane</keyword>
<keyword evidence="5" id="KW-1185">Reference proteome</keyword>
<dbReference type="PIRSF" id="PIRSF016661">
    <property type="entry name" value="BioY"/>
    <property type="match status" value="1"/>
</dbReference>
<name>A0A6B3RZQ4_9RHOB</name>
<sequence>MGLLRQIALVLVGTAVIALSARIQVPMWPVPMTLQTLAVLLIALSFGARLAAATLVAYLLQGAVGMPVFAGGGGIAFLISPTAGYLFGFLAAAVIVGILADRDWHRSALGTLAAVGVGTILIYTLGVGWLAVHVGLTQAISLGLIPFVAGDLVKIAIAVMILPQVWSLVEKVR</sequence>
<dbReference type="Gene3D" id="1.10.1760.20">
    <property type="match status" value="1"/>
</dbReference>
<feature type="transmembrane region" description="Helical" evidence="3">
    <location>
        <begin position="144"/>
        <end position="169"/>
    </location>
</feature>
<feature type="transmembrane region" description="Helical" evidence="3">
    <location>
        <begin position="112"/>
        <end position="132"/>
    </location>
</feature>
<evidence type="ECO:0000313" key="5">
    <source>
        <dbReference type="Proteomes" id="UP000481421"/>
    </source>
</evidence>
<organism evidence="4 5">
    <name type="scientific">Pseudotabrizicola algicola</name>
    <dbReference type="NCBI Taxonomy" id="2709381"/>
    <lineage>
        <taxon>Bacteria</taxon>
        <taxon>Pseudomonadati</taxon>
        <taxon>Pseudomonadota</taxon>
        <taxon>Alphaproteobacteria</taxon>
        <taxon>Rhodobacterales</taxon>
        <taxon>Paracoccaceae</taxon>
        <taxon>Pseudotabrizicola</taxon>
    </lineage>
</organism>
<feature type="transmembrane region" description="Helical" evidence="3">
    <location>
        <begin position="37"/>
        <end position="60"/>
    </location>
</feature>
<comment type="caution">
    <text evidence="4">The sequence shown here is derived from an EMBL/GenBank/DDBJ whole genome shotgun (WGS) entry which is preliminary data.</text>
</comment>
<keyword evidence="3" id="KW-1133">Transmembrane helix</keyword>
<evidence type="ECO:0000256" key="2">
    <source>
        <dbReference type="PIRNR" id="PIRNR016661"/>
    </source>
</evidence>
<dbReference type="PANTHER" id="PTHR34295:SF1">
    <property type="entry name" value="BIOTIN TRANSPORTER BIOY"/>
    <property type="match status" value="1"/>
</dbReference>
<keyword evidence="2 3" id="KW-0472">Membrane</keyword>
<gene>
    <name evidence="4" type="ORF">G3572_20705</name>
</gene>
<dbReference type="Pfam" id="PF02632">
    <property type="entry name" value="BioY"/>
    <property type="match status" value="1"/>
</dbReference>
<dbReference type="InterPro" id="IPR003784">
    <property type="entry name" value="BioY"/>
</dbReference>
<proteinExistence type="inferred from homology"/>
<accession>A0A6B3RZQ4</accession>
<comment type="similarity">
    <text evidence="1 2">Belongs to the BioY family.</text>
</comment>
<dbReference type="GO" id="GO:0015225">
    <property type="term" value="F:biotin transmembrane transporter activity"/>
    <property type="evidence" value="ECO:0007669"/>
    <property type="project" value="UniProtKB-UniRule"/>
</dbReference>
<evidence type="ECO:0000256" key="1">
    <source>
        <dbReference type="ARBA" id="ARBA00010692"/>
    </source>
</evidence>